<organism evidence="2 3">
    <name type="scientific">Saccharomyces cerevisiae x Saccharomyces kudriavzevii (strain VIN7)</name>
    <name type="common">Yeast</name>
    <dbReference type="NCBI Taxonomy" id="1095631"/>
    <lineage>
        <taxon>Eukaryota</taxon>
        <taxon>Fungi</taxon>
        <taxon>Dikarya</taxon>
        <taxon>Ascomycota</taxon>
        <taxon>Saccharomycotina</taxon>
        <taxon>Saccharomycetes</taxon>
        <taxon>Saccharomycetales</taxon>
        <taxon>Saccharomycetaceae</taxon>
        <taxon>Saccharomyces</taxon>
    </lineage>
</organism>
<name>H0GV00_SACCK</name>
<dbReference type="Proteomes" id="UP000009009">
    <property type="component" value="Unassembled WGS sequence"/>
</dbReference>
<evidence type="ECO:0000313" key="3">
    <source>
        <dbReference type="Proteomes" id="UP000009009"/>
    </source>
</evidence>
<feature type="domain" description="DNA/RNA-binding protein Alba-like" evidence="1">
    <location>
        <begin position="68"/>
        <end position="137"/>
    </location>
</feature>
<dbReference type="GO" id="GO:0003676">
    <property type="term" value="F:nucleic acid binding"/>
    <property type="evidence" value="ECO:0007669"/>
    <property type="project" value="InterPro"/>
</dbReference>
<proteinExistence type="predicted"/>
<reference evidence="2 3" key="1">
    <citation type="journal article" date="2012" name="FEMS Yeast Res.">
        <title>The genome sequence of the wine yeast VIN7 reveals an allotriploid hybrid genome with Saccharomyces cerevisiae and Saccharomyces kudriavzevii origins.</title>
        <authorList>
            <person name="Borneman A.R."/>
            <person name="Desany B.A."/>
            <person name="Riches D."/>
            <person name="Affourtit J.P."/>
            <person name="Forgan A.H."/>
            <person name="Pretorius I.S."/>
            <person name="Egholm M."/>
            <person name="Chambers P.J."/>
        </authorList>
    </citation>
    <scope>NUCLEOTIDE SEQUENCE [LARGE SCALE GENOMIC DNA]</scope>
    <source>
        <strain evidence="2 3">VIN7</strain>
    </source>
</reference>
<evidence type="ECO:0000313" key="2">
    <source>
        <dbReference type="EMBL" id="EHN02383.1"/>
    </source>
</evidence>
<dbReference type="AlphaFoldDB" id="H0GV00"/>
<sequence length="177" mass="20298">MSLFIRELGGRRGEDQHIKMIKGVYYNEINTNLEISSSGQCLRFIQETIVPSLTNNGDNTTSIQYHGISKNDNIKQSINKLKKQVCTTDGNSGQQRVLCVFSYGPHIQKMLSILEIFKKSYTNDDIKLYQWNKLTSFNITKEGRNELLEKKLKVPILIAIVSRSEAMNLNLHLFTKQ</sequence>
<protein>
    <submittedName>
        <fullName evidence="2">Pop6p</fullName>
    </submittedName>
</protein>
<gene>
    <name evidence="2" type="ORF">VIN7_7192</name>
</gene>
<dbReference type="OrthoDB" id="4033941at2759"/>
<comment type="caution">
    <text evidence="2">The sequence shown here is derived from an EMBL/GenBank/DDBJ whole genome shotgun (WGS) entry which is preliminary data.</text>
</comment>
<dbReference type="InterPro" id="IPR002775">
    <property type="entry name" value="DNA/RNA-bd_Alba-like"/>
</dbReference>
<evidence type="ECO:0000259" key="1">
    <source>
        <dbReference type="Pfam" id="PF01918"/>
    </source>
</evidence>
<keyword evidence="3" id="KW-1185">Reference proteome</keyword>
<accession>H0GV00</accession>
<dbReference type="EMBL" id="AGVY01000221">
    <property type="protein sequence ID" value="EHN02383.1"/>
    <property type="molecule type" value="Genomic_DNA"/>
</dbReference>
<dbReference type="Pfam" id="PF01918">
    <property type="entry name" value="Alba"/>
    <property type="match status" value="1"/>
</dbReference>
<dbReference type="HOGENOM" id="CLU_115485_0_0_1"/>
<dbReference type="PhylomeDB" id="H0GV00"/>